<proteinExistence type="predicted"/>
<dbReference type="Proteomes" id="UP001431634">
    <property type="component" value="Unassembled WGS sequence"/>
</dbReference>
<gene>
    <name evidence="3" type="ORF">QJV27_02460</name>
</gene>
<protein>
    <submittedName>
        <fullName evidence="3">Rap1a/Tai family immunity protein</fullName>
    </submittedName>
</protein>
<feature type="chain" id="PRO_5045093749" evidence="1">
    <location>
        <begin position="26"/>
        <end position="132"/>
    </location>
</feature>
<accession>A0ABT6Q198</accession>
<evidence type="ECO:0000313" key="4">
    <source>
        <dbReference type="Proteomes" id="UP001431634"/>
    </source>
</evidence>
<evidence type="ECO:0000256" key="1">
    <source>
        <dbReference type="SAM" id="SignalP"/>
    </source>
</evidence>
<comment type="caution">
    <text evidence="3">The sequence shown here is derived from an EMBL/GenBank/DDBJ whole genome shotgun (WGS) entry which is preliminary data.</text>
</comment>
<keyword evidence="1" id="KW-0732">Signal</keyword>
<feature type="domain" description="Rap1a immunity protein" evidence="2">
    <location>
        <begin position="35"/>
        <end position="123"/>
    </location>
</feature>
<name>A0ABT6Q198_9PROT</name>
<feature type="signal peptide" evidence="1">
    <location>
        <begin position="1"/>
        <end position="25"/>
    </location>
</feature>
<evidence type="ECO:0000259" key="2">
    <source>
        <dbReference type="Pfam" id="PF18602"/>
    </source>
</evidence>
<dbReference type="InterPro" id="IPR041238">
    <property type="entry name" value="Rap1a"/>
</dbReference>
<sequence length="132" mass="13972">MNKKIICMLSGFAVAAFSLSQHASAQRITPLPASNFLQLCKNPKSLKTCDAYISGIADSVAYSKMFAKNQGDANAPAGFCIAPSVKGAEMREKVVTWMSNNPAKLSQNAGGAVFTALHDAYPCQPSAKGEKK</sequence>
<reference evidence="3" key="1">
    <citation type="submission" date="2023-05" db="EMBL/GenBank/DDBJ databases">
        <title>Whole genome sequence of Commensalibacter sp.</title>
        <authorList>
            <person name="Charoenyingcharoen P."/>
            <person name="Yukphan P."/>
        </authorList>
    </citation>
    <scope>NUCLEOTIDE SEQUENCE</scope>
    <source>
        <strain evidence="3">TBRC 16381</strain>
    </source>
</reference>
<dbReference type="EMBL" id="JASBAO010000001">
    <property type="protein sequence ID" value="MDI2090254.1"/>
    <property type="molecule type" value="Genomic_DNA"/>
</dbReference>
<organism evidence="3 4">
    <name type="scientific">Commensalibacter oyaizuii</name>
    <dbReference type="NCBI Taxonomy" id="3043873"/>
    <lineage>
        <taxon>Bacteria</taxon>
        <taxon>Pseudomonadati</taxon>
        <taxon>Pseudomonadota</taxon>
        <taxon>Alphaproteobacteria</taxon>
        <taxon>Acetobacterales</taxon>
        <taxon>Acetobacteraceae</taxon>
    </lineage>
</organism>
<evidence type="ECO:0000313" key="3">
    <source>
        <dbReference type="EMBL" id="MDI2090254.1"/>
    </source>
</evidence>
<dbReference type="Pfam" id="PF18602">
    <property type="entry name" value="Rap1a"/>
    <property type="match status" value="1"/>
</dbReference>
<keyword evidence="4" id="KW-1185">Reference proteome</keyword>
<dbReference type="Gene3D" id="1.10.890.40">
    <property type="match status" value="1"/>
</dbReference>
<dbReference type="RefSeq" id="WP_281447403.1">
    <property type="nucleotide sequence ID" value="NZ_JASBAO010000001.1"/>
</dbReference>